<keyword evidence="2" id="KW-0285">Flavoprotein</keyword>
<dbReference type="PANTHER" id="PTHR13789">
    <property type="entry name" value="MONOOXYGENASE"/>
    <property type="match status" value="1"/>
</dbReference>
<dbReference type="GO" id="GO:0071949">
    <property type="term" value="F:FAD binding"/>
    <property type="evidence" value="ECO:0007669"/>
    <property type="project" value="InterPro"/>
</dbReference>
<dbReference type="GO" id="GO:0004497">
    <property type="term" value="F:monooxygenase activity"/>
    <property type="evidence" value="ECO:0007669"/>
    <property type="project" value="UniProtKB-KW"/>
</dbReference>
<keyword evidence="4" id="KW-0560">Oxidoreductase</keyword>
<organism evidence="7 8">
    <name type="scientific">Amylocarpus encephaloides</name>
    <dbReference type="NCBI Taxonomy" id="45428"/>
    <lineage>
        <taxon>Eukaryota</taxon>
        <taxon>Fungi</taxon>
        <taxon>Dikarya</taxon>
        <taxon>Ascomycota</taxon>
        <taxon>Pezizomycotina</taxon>
        <taxon>Leotiomycetes</taxon>
        <taxon>Helotiales</taxon>
        <taxon>Helotiales incertae sedis</taxon>
        <taxon>Amylocarpus</taxon>
    </lineage>
</organism>
<dbReference type="InterPro" id="IPR002938">
    <property type="entry name" value="FAD-bd"/>
</dbReference>
<evidence type="ECO:0000256" key="4">
    <source>
        <dbReference type="ARBA" id="ARBA00023002"/>
    </source>
</evidence>
<evidence type="ECO:0000256" key="1">
    <source>
        <dbReference type="ARBA" id="ARBA00007992"/>
    </source>
</evidence>
<evidence type="ECO:0000259" key="6">
    <source>
        <dbReference type="Pfam" id="PF01494"/>
    </source>
</evidence>
<comment type="caution">
    <text evidence="7">The sequence shown here is derived from an EMBL/GenBank/DDBJ whole genome shotgun (WGS) entry which is preliminary data.</text>
</comment>
<sequence>MPVMTEAKRHKSNDQKEFDILIIGAGIAGATTAIGLKRAGHNVVILERMPELPTISESIQIPPNGTRALEQLGVLTAVSKHAIALNDVSLRSYSDGSLLGKLELLPHMMERYLSPYLASQRVAFLKSIEDEARKLGVQIELGCMISSIDFEGASVNLIDGRMFNGDLIIGCDGALSQCRSLLLRRPDPPRHFGNKIFSCEFSQELLLDHEDLRDLIDLPGTPCWIGPGSLCIGNVVHENKTFNLIGGLEEPMTNEVQTHPQLSDMEEVKVFFKNWDPTLRKLLDLAPFCIKWTLTAIPDLHQWSHPAGKFILLGDSAHAMIPYLGQGAAQCMEDAVVLSRLLEQARHREQIPDVLTVFEDIRKPRVLPLKRRSEEMRDVYCMQDGPQQAERDRQLRDMEPYADYPIPWLDPEYLSWMYSYDAVREADDGWKKYCEGKWPGTRGAWKLNRMME</sequence>
<evidence type="ECO:0000313" key="7">
    <source>
        <dbReference type="EMBL" id="KAG9239005.1"/>
    </source>
</evidence>
<keyword evidence="3" id="KW-0274">FAD</keyword>
<evidence type="ECO:0000256" key="5">
    <source>
        <dbReference type="ARBA" id="ARBA00023033"/>
    </source>
</evidence>
<dbReference type="Proteomes" id="UP000824998">
    <property type="component" value="Unassembled WGS sequence"/>
</dbReference>
<protein>
    <recommendedName>
        <fullName evidence="6">FAD-binding domain-containing protein</fullName>
    </recommendedName>
</protein>
<dbReference type="Pfam" id="PF01494">
    <property type="entry name" value="FAD_binding_3"/>
    <property type="match status" value="1"/>
</dbReference>
<keyword evidence="8" id="KW-1185">Reference proteome</keyword>
<evidence type="ECO:0000256" key="3">
    <source>
        <dbReference type="ARBA" id="ARBA00022827"/>
    </source>
</evidence>
<accession>A0A9P7YSK8</accession>
<evidence type="ECO:0000256" key="2">
    <source>
        <dbReference type="ARBA" id="ARBA00022630"/>
    </source>
</evidence>
<dbReference type="SUPFAM" id="SSF51905">
    <property type="entry name" value="FAD/NAD(P)-binding domain"/>
    <property type="match status" value="1"/>
</dbReference>
<feature type="domain" description="FAD-binding" evidence="6">
    <location>
        <begin position="18"/>
        <end position="181"/>
    </location>
</feature>
<evidence type="ECO:0000313" key="8">
    <source>
        <dbReference type="Proteomes" id="UP000824998"/>
    </source>
</evidence>
<dbReference type="OrthoDB" id="16820at2759"/>
<reference evidence="7" key="1">
    <citation type="journal article" date="2021" name="IMA Fungus">
        <title>Genomic characterization of three marine fungi, including Emericellopsis atlantica sp. nov. with signatures of a generalist lifestyle and marine biomass degradation.</title>
        <authorList>
            <person name="Hagestad O.C."/>
            <person name="Hou L."/>
            <person name="Andersen J.H."/>
            <person name="Hansen E.H."/>
            <person name="Altermark B."/>
            <person name="Li C."/>
            <person name="Kuhnert E."/>
            <person name="Cox R.J."/>
            <person name="Crous P.W."/>
            <person name="Spatafora J.W."/>
            <person name="Lail K."/>
            <person name="Amirebrahimi M."/>
            <person name="Lipzen A."/>
            <person name="Pangilinan J."/>
            <person name="Andreopoulos W."/>
            <person name="Hayes R.D."/>
            <person name="Ng V."/>
            <person name="Grigoriev I.V."/>
            <person name="Jackson S.A."/>
            <person name="Sutton T.D.S."/>
            <person name="Dobson A.D.W."/>
            <person name="Rama T."/>
        </authorList>
    </citation>
    <scope>NUCLEOTIDE SEQUENCE</scope>
    <source>
        <strain evidence="7">TRa018bII</strain>
    </source>
</reference>
<dbReference type="EMBL" id="MU251363">
    <property type="protein sequence ID" value="KAG9239005.1"/>
    <property type="molecule type" value="Genomic_DNA"/>
</dbReference>
<name>A0A9P7YSK8_9HELO</name>
<dbReference type="PANTHER" id="PTHR13789:SF238">
    <property type="entry name" value="PUTATIVE (AFU_ORTHOLOGUE AFUA_2G01680)-RELATED"/>
    <property type="match status" value="1"/>
</dbReference>
<gene>
    <name evidence="7" type="ORF">BJ875DRAFT_415228</name>
</gene>
<dbReference type="AlphaFoldDB" id="A0A9P7YSK8"/>
<keyword evidence="5" id="KW-0503">Monooxygenase</keyword>
<dbReference type="InterPro" id="IPR050493">
    <property type="entry name" value="FAD-dep_Monooxygenase_BioMet"/>
</dbReference>
<comment type="similarity">
    <text evidence="1">Belongs to the paxM FAD-dependent monooxygenase family.</text>
</comment>
<dbReference type="Gene3D" id="3.50.50.60">
    <property type="entry name" value="FAD/NAD(P)-binding domain"/>
    <property type="match status" value="1"/>
</dbReference>
<dbReference type="InterPro" id="IPR036188">
    <property type="entry name" value="FAD/NAD-bd_sf"/>
</dbReference>
<proteinExistence type="inferred from homology"/>
<dbReference type="PRINTS" id="PR00420">
    <property type="entry name" value="RNGMNOXGNASE"/>
</dbReference>